<dbReference type="Proteomes" id="UP000035368">
    <property type="component" value="Chromosome"/>
</dbReference>
<dbReference type="OrthoDB" id="4414464at2"/>
<evidence type="ECO:0000313" key="2">
    <source>
        <dbReference type="Proteomes" id="UP000035368"/>
    </source>
</evidence>
<keyword evidence="2" id="KW-1185">Reference proteome</keyword>
<name>A0A0G3GVT5_9CORY</name>
<organism evidence="1 2">
    <name type="scientific">Corynebacterium epidermidicanis</name>
    <dbReference type="NCBI Taxonomy" id="1050174"/>
    <lineage>
        <taxon>Bacteria</taxon>
        <taxon>Bacillati</taxon>
        <taxon>Actinomycetota</taxon>
        <taxon>Actinomycetes</taxon>
        <taxon>Mycobacteriales</taxon>
        <taxon>Corynebacteriaceae</taxon>
        <taxon>Corynebacterium</taxon>
    </lineage>
</organism>
<gene>
    <name evidence="1" type="ORF">CEPID_08825</name>
</gene>
<protein>
    <submittedName>
        <fullName evidence="1">Uncharacterized protein</fullName>
    </submittedName>
</protein>
<accession>A0A0G3GVT5</accession>
<proteinExistence type="predicted"/>
<evidence type="ECO:0000313" key="1">
    <source>
        <dbReference type="EMBL" id="AKK03613.1"/>
    </source>
</evidence>
<dbReference type="STRING" id="1050174.CEPID_08825"/>
<dbReference type="PATRIC" id="fig|1050174.4.peg.1777"/>
<dbReference type="AlphaFoldDB" id="A0A0G3GVT5"/>
<dbReference type="KEGG" id="cei:CEPID_08825"/>
<reference evidence="1 2" key="1">
    <citation type="submission" date="2015-05" db="EMBL/GenBank/DDBJ databases">
        <title>Complete genome sequence of Corynebacterium epidermidicanis DSM 45586, isolated from the skin of a dog suffering from pruritus.</title>
        <authorList>
            <person name="Ruckert C."/>
            <person name="Albersmeier A."/>
            <person name="Winkler A."/>
            <person name="Tauch A."/>
        </authorList>
    </citation>
    <scope>NUCLEOTIDE SEQUENCE [LARGE SCALE GENOMIC DNA]</scope>
    <source>
        <strain evidence="1 2">DSM 45586</strain>
    </source>
</reference>
<dbReference type="EMBL" id="CP011541">
    <property type="protein sequence ID" value="AKK03613.1"/>
    <property type="molecule type" value="Genomic_DNA"/>
</dbReference>
<dbReference type="RefSeq" id="WP_047240615.1">
    <property type="nucleotide sequence ID" value="NZ_CP011541.1"/>
</dbReference>
<sequence>MTTFSPQRTHHEVCTASTAVLAIDRMPRSLRRTVEDLMVDCLTSPSQLYVPGADPLTAAWCTQWHRSQSAPGTIACRQVLTGSLAELELFDAAVAKLALAHGFIVDLRIVD</sequence>